<evidence type="ECO:0000256" key="1">
    <source>
        <dbReference type="SAM" id="MobiDB-lite"/>
    </source>
</evidence>
<dbReference type="InterPro" id="IPR055179">
    <property type="entry name" value="Tex-like_central_region"/>
</dbReference>
<dbReference type="InterPro" id="IPR012340">
    <property type="entry name" value="NA-bd_OB-fold"/>
</dbReference>
<dbReference type="PROSITE" id="PS50126">
    <property type="entry name" value="S1"/>
    <property type="match status" value="1"/>
</dbReference>
<dbReference type="InterPro" id="IPR023323">
    <property type="entry name" value="Tex-like_dom_sf"/>
</dbReference>
<dbReference type="SUPFAM" id="SSF53098">
    <property type="entry name" value="Ribonuclease H-like"/>
    <property type="match status" value="1"/>
</dbReference>
<dbReference type="HOGENOM" id="CLU_009833_0_2_11"/>
<dbReference type="Pfam" id="PF00575">
    <property type="entry name" value="S1"/>
    <property type="match status" value="1"/>
</dbReference>
<dbReference type="FunFam" id="2.40.50.140:FF:000051">
    <property type="entry name" value="RNA-binding transcriptional accessory protein"/>
    <property type="match status" value="1"/>
</dbReference>
<dbReference type="SUPFAM" id="SSF47781">
    <property type="entry name" value="RuvA domain 2-like"/>
    <property type="match status" value="2"/>
</dbReference>
<evidence type="ECO:0000313" key="4">
    <source>
        <dbReference type="Proteomes" id="UP000006078"/>
    </source>
</evidence>
<dbReference type="GO" id="GO:0006139">
    <property type="term" value="P:nucleobase-containing compound metabolic process"/>
    <property type="evidence" value="ECO:0007669"/>
    <property type="project" value="InterPro"/>
</dbReference>
<dbReference type="Gene3D" id="2.40.50.140">
    <property type="entry name" value="Nucleic acid-binding proteins"/>
    <property type="match status" value="1"/>
</dbReference>
<dbReference type="GO" id="GO:0005737">
    <property type="term" value="C:cytoplasm"/>
    <property type="evidence" value="ECO:0007669"/>
    <property type="project" value="UniProtKB-ARBA"/>
</dbReference>
<dbReference type="InterPro" id="IPR003029">
    <property type="entry name" value="S1_domain"/>
</dbReference>
<keyword evidence="4" id="KW-1185">Reference proteome</keyword>
<dbReference type="PANTHER" id="PTHR10724">
    <property type="entry name" value="30S RIBOSOMAL PROTEIN S1"/>
    <property type="match status" value="1"/>
</dbReference>
<dbReference type="InterPro" id="IPR032639">
    <property type="entry name" value="Tex_YqgF"/>
</dbReference>
<sequence>MDTTALIARIAGQLGAPERDVAAAVRLLDEGNTVPFIARYRKEATGGLDDGALRSLEEKLAYYRELEERKETVLAAIDEQGKLDDNLRALIVECDSKARLEDLYAPFKKRRKTRADKAREAGFEPLLDHLIAEPESDPEALAESFGEGALDGARAILADRLAGDADLVGQLREEVFNGGVLSAGVVEGKEEDGAKYRDYFDFSEPLTDMPSHRVLALLRGEREGVLRLSIDVPEEERLVGRVEEAVGASSPWLDRAARSAWRTKLSVSATVDARTRLKERAEDRALEVFAGNLKDVLLAAPAGHKAVLGLDPGFRNGVKCAVVDGTGRVLDALVVYPHPPQKRYGEAEEKLAELCRRHGVALIAVGNGTASRETLALARDVARDAGGEAQAVTVSEAGASVYSASEAAARELPDMDVALRGAVSIARRLQDPLAELVKIDPKAIGVGQYQHDVNQRRLAGVLGAVVEDAVNAVGVDVNTASAPLLSRVAGISPRLAEGIVAHRDANGGFPSREALKAVPRLGEKTFEQCAGFLRVTGGDEPLDASAVHPESYGLAREMAQTTGLSVERLIGDEAAVARIDRAALVAAGAGAMTVDDIAQELAKPGRDPRPEFRAARLDERVETIGDLKPGMVLEGTVSNVAAFGAFVDLGVHEDGLVHVSQLADRYVSDPREVVRPGQVVRVRVLDVDEERRRIGLSMRSPADDEPGPGGKGGAGRGRGASGKKQGAGSGAGRGR</sequence>
<dbReference type="InterPro" id="IPR041692">
    <property type="entry name" value="HHH_9"/>
</dbReference>
<comment type="caution">
    <text evidence="3">The sequence shown here is derived from an EMBL/GenBank/DDBJ whole genome shotgun (WGS) entry which is preliminary data.</text>
</comment>
<dbReference type="STRING" id="29321.AAV33_04120"/>
<dbReference type="FunFam" id="1.10.10.650:FF:000001">
    <property type="entry name" value="S1 RNA-binding domain 1"/>
    <property type="match status" value="1"/>
</dbReference>
<dbReference type="PRINTS" id="PR00681">
    <property type="entry name" value="RIBOSOMALS1"/>
</dbReference>
<dbReference type="Pfam" id="PF12836">
    <property type="entry name" value="HHH_3"/>
    <property type="match status" value="1"/>
</dbReference>
<protein>
    <submittedName>
        <fullName evidence="3">Competence protein ComEA helix-hairpin-helix repeat region</fullName>
    </submittedName>
</protein>
<dbReference type="InterPro" id="IPR044146">
    <property type="entry name" value="S1_Tex"/>
</dbReference>
<dbReference type="SUPFAM" id="SSF50249">
    <property type="entry name" value="Nucleic acid-binding proteins"/>
    <property type="match status" value="1"/>
</dbReference>
<dbReference type="Gene3D" id="1.10.150.310">
    <property type="entry name" value="Tex RuvX-like domain-like"/>
    <property type="match status" value="1"/>
</dbReference>
<dbReference type="Gene3D" id="3.30.420.140">
    <property type="entry name" value="YqgF/RNase H-like domain"/>
    <property type="match status" value="1"/>
</dbReference>
<dbReference type="InterPro" id="IPR050437">
    <property type="entry name" value="Ribos_protein_bS1-like"/>
</dbReference>
<proteinExistence type="predicted"/>
<dbReference type="Pfam" id="PF16921">
    <property type="entry name" value="Tex_YqgF"/>
    <property type="match status" value="1"/>
</dbReference>
<dbReference type="OrthoDB" id="9804714at2"/>
<dbReference type="Proteomes" id="UP000006078">
    <property type="component" value="Unassembled WGS sequence"/>
</dbReference>
<dbReference type="InterPro" id="IPR010994">
    <property type="entry name" value="RuvA_2-like"/>
</dbReference>
<dbReference type="InterPro" id="IPR023319">
    <property type="entry name" value="Tex-like_HTH_dom_sf"/>
</dbReference>
<dbReference type="InterPro" id="IPR035104">
    <property type="entry name" value="Ribosomal_protein_S1-like"/>
</dbReference>
<dbReference type="Gene3D" id="1.10.10.650">
    <property type="entry name" value="RuvA domain 2-like"/>
    <property type="match status" value="1"/>
</dbReference>
<feature type="non-terminal residue" evidence="3">
    <location>
        <position position="735"/>
    </location>
</feature>
<dbReference type="GO" id="GO:0006412">
    <property type="term" value="P:translation"/>
    <property type="evidence" value="ECO:0007669"/>
    <property type="project" value="TreeGrafter"/>
</dbReference>
<organism evidence="3 4">
    <name type="scientific">Corynebacterium otitidis ATCC 51513</name>
    <dbReference type="NCBI Taxonomy" id="883169"/>
    <lineage>
        <taxon>Bacteria</taxon>
        <taxon>Bacillati</taxon>
        <taxon>Actinomycetota</taxon>
        <taxon>Actinomycetes</taxon>
        <taxon>Mycobacteriales</taxon>
        <taxon>Corynebacteriaceae</taxon>
        <taxon>Corynebacterium</taxon>
    </lineage>
</organism>
<evidence type="ECO:0000313" key="3">
    <source>
        <dbReference type="EMBL" id="EJZ82891.1"/>
    </source>
</evidence>
<dbReference type="eggNOG" id="COG2183">
    <property type="taxonomic scope" value="Bacteria"/>
</dbReference>
<dbReference type="GO" id="GO:0003735">
    <property type="term" value="F:structural constituent of ribosome"/>
    <property type="evidence" value="ECO:0007669"/>
    <property type="project" value="TreeGrafter"/>
</dbReference>
<gene>
    <name evidence="3" type="ORF">HMPREF9719_00173</name>
</gene>
<dbReference type="PANTHER" id="PTHR10724:SF10">
    <property type="entry name" value="S1 RNA-BINDING DOMAIN-CONTAINING PROTEIN 1"/>
    <property type="match status" value="1"/>
</dbReference>
<dbReference type="CDD" id="cd05685">
    <property type="entry name" value="S1_Tex"/>
    <property type="match status" value="1"/>
</dbReference>
<dbReference type="FunFam" id="3.30.420.140:FF:000001">
    <property type="entry name" value="RNA-binding transcriptional accessory protein"/>
    <property type="match status" value="1"/>
</dbReference>
<dbReference type="EMBL" id="AHAE01000010">
    <property type="protein sequence ID" value="EJZ82891.1"/>
    <property type="molecule type" value="Genomic_DNA"/>
</dbReference>
<dbReference type="Pfam" id="PF17674">
    <property type="entry name" value="HHH_9"/>
    <property type="match status" value="1"/>
</dbReference>
<dbReference type="FunFam" id="1.10.150.310:FF:000002">
    <property type="entry name" value="Putative transcription modulator/accessory protein"/>
    <property type="match status" value="1"/>
</dbReference>
<evidence type="ECO:0000259" key="2">
    <source>
        <dbReference type="PROSITE" id="PS50126"/>
    </source>
</evidence>
<accession>K0YHF4</accession>
<feature type="compositionally biased region" description="Gly residues" evidence="1">
    <location>
        <begin position="707"/>
        <end position="735"/>
    </location>
</feature>
<dbReference type="SMART" id="SM00732">
    <property type="entry name" value="YqgFc"/>
    <property type="match status" value="1"/>
</dbReference>
<name>K0YHF4_9CORY</name>
<dbReference type="Gene3D" id="1.10.3500.10">
    <property type="entry name" value="Tex N-terminal region-like"/>
    <property type="match status" value="1"/>
</dbReference>
<dbReference type="InterPro" id="IPR037027">
    <property type="entry name" value="YqgF/RNaseH-like_dom_sf"/>
</dbReference>
<dbReference type="AlphaFoldDB" id="K0YHF4"/>
<dbReference type="Pfam" id="PF22706">
    <property type="entry name" value="Tex_central_region"/>
    <property type="match status" value="1"/>
</dbReference>
<dbReference type="Pfam" id="PF09371">
    <property type="entry name" value="Tex_N"/>
    <property type="match status" value="1"/>
</dbReference>
<feature type="domain" description="S1 motif" evidence="2">
    <location>
        <begin position="630"/>
        <end position="699"/>
    </location>
</feature>
<dbReference type="SMART" id="SM00316">
    <property type="entry name" value="S1"/>
    <property type="match status" value="1"/>
</dbReference>
<feature type="region of interest" description="Disordered" evidence="1">
    <location>
        <begin position="693"/>
        <end position="735"/>
    </location>
</feature>
<dbReference type="GO" id="GO:0003729">
    <property type="term" value="F:mRNA binding"/>
    <property type="evidence" value="ECO:0007669"/>
    <property type="project" value="TreeGrafter"/>
</dbReference>
<dbReference type="RefSeq" id="WP_004600063.1">
    <property type="nucleotide sequence ID" value="NZ_JH815192.1"/>
</dbReference>
<dbReference type="SUPFAM" id="SSF158832">
    <property type="entry name" value="Tex N-terminal region-like"/>
    <property type="match status" value="1"/>
</dbReference>
<dbReference type="InterPro" id="IPR012337">
    <property type="entry name" value="RNaseH-like_sf"/>
</dbReference>
<dbReference type="InterPro" id="IPR018974">
    <property type="entry name" value="Tex-like_N"/>
</dbReference>
<reference evidence="3 4" key="1">
    <citation type="submission" date="2012-08" db="EMBL/GenBank/DDBJ databases">
        <title>The Genome Sequence of Turicella otitidis ATCC 51513.</title>
        <authorList>
            <consortium name="The Broad Institute Genome Sequencing Platform"/>
            <person name="Earl A."/>
            <person name="Ward D."/>
            <person name="Feldgarden M."/>
            <person name="Gevers D."/>
            <person name="Huys G."/>
            <person name="Walker B."/>
            <person name="Young S.K."/>
            <person name="Zeng Q."/>
            <person name="Gargeya S."/>
            <person name="Fitzgerald M."/>
            <person name="Haas B."/>
            <person name="Abouelleil A."/>
            <person name="Alvarado L."/>
            <person name="Arachchi H.M."/>
            <person name="Berlin A.M."/>
            <person name="Chapman S.B."/>
            <person name="Goldberg J."/>
            <person name="Griggs A."/>
            <person name="Gujja S."/>
            <person name="Hansen M."/>
            <person name="Howarth C."/>
            <person name="Imamovic A."/>
            <person name="Larimer J."/>
            <person name="McCowen C."/>
            <person name="Montmayeur A."/>
            <person name="Murphy C."/>
            <person name="Neiman D."/>
            <person name="Pearson M."/>
            <person name="Priest M."/>
            <person name="Roberts A."/>
            <person name="Saif S."/>
            <person name="Shea T."/>
            <person name="Sisk P."/>
            <person name="Sykes S."/>
            <person name="Wortman J."/>
            <person name="Nusbaum C."/>
            <person name="Birren B."/>
        </authorList>
    </citation>
    <scope>NUCLEOTIDE SEQUENCE [LARGE SCALE GENOMIC DNA]</scope>
    <source>
        <strain evidence="3 4">ATCC 51513</strain>
    </source>
</reference>
<dbReference type="InterPro" id="IPR006641">
    <property type="entry name" value="YqgF/RNaseH-like_dom"/>
</dbReference>